<organism evidence="2 3">
    <name type="scientific">Flavobacterium pygoscelis</name>
    <dbReference type="NCBI Taxonomy" id="2893176"/>
    <lineage>
        <taxon>Bacteria</taxon>
        <taxon>Pseudomonadati</taxon>
        <taxon>Bacteroidota</taxon>
        <taxon>Flavobacteriia</taxon>
        <taxon>Flavobacteriales</taxon>
        <taxon>Flavobacteriaceae</taxon>
        <taxon>Flavobacterium</taxon>
    </lineage>
</organism>
<name>A0A9X1XR48_9FLAO</name>
<sequence length="55" mass="6191">MAEIKIEKKKPIWPWVIAIVLIAALVYFIFLKDNGTQVQNTTVIENTTSVDTTAN</sequence>
<evidence type="ECO:0000313" key="3">
    <source>
        <dbReference type="Proteomes" id="UP001139260"/>
    </source>
</evidence>
<protein>
    <submittedName>
        <fullName evidence="2">Uncharacterized protein</fullName>
    </submittedName>
</protein>
<dbReference type="EMBL" id="JALNUB010000005">
    <property type="protein sequence ID" value="MCK8141995.1"/>
    <property type="molecule type" value="Genomic_DNA"/>
</dbReference>
<accession>A0A9X1XR48</accession>
<keyword evidence="1" id="KW-0472">Membrane</keyword>
<dbReference type="RefSeq" id="WP_188048718.1">
    <property type="nucleotide sequence ID" value="NZ_JALNUB010000005.1"/>
</dbReference>
<gene>
    <name evidence="2" type="ORF">MW871_08830</name>
</gene>
<evidence type="ECO:0000313" key="2">
    <source>
        <dbReference type="EMBL" id="MCK8141995.1"/>
    </source>
</evidence>
<evidence type="ECO:0000256" key="1">
    <source>
        <dbReference type="SAM" id="Phobius"/>
    </source>
</evidence>
<keyword evidence="1" id="KW-0812">Transmembrane</keyword>
<keyword evidence="3" id="KW-1185">Reference proteome</keyword>
<dbReference type="AlphaFoldDB" id="A0A9X1XR48"/>
<dbReference type="Proteomes" id="UP001139260">
    <property type="component" value="Unassembled WGS sequence"/>
</dbReference>
<comment type="caution">
    <text evidence="2">The sequence shown here is derived from an EMBL/GenBank/DDBJ whole genome shotgun (WGS) entry which is preliminary data.</text>
</comment>
<feature type="transmembrane region" description="Helical" evidence="1">
    <location>
        <begin position="12"/>
        <end position="30"/>
    </location>
</feature>
<keyword evidence="1" id="KW-1133">Transmembrane helix</keyword>
<reference evidence="2" key="1">
    <citation type="submission" date="2022-04" db="EMBL/GenBank/DDBJ databases">
        <title>Flavobacterium pygoscelis sp. nov. isolated from Chinstrap chick (Pygoscelis antarcticus).</title>
        <authorList>
            <person name="Irgang R."/>
            <person name="Poblete-Morales M."/>
            <person name="Avendano-Herrera R."/>
        </authorList>
    </citation>
    <scope>NUCLEOTIDE SEQUENCE</scope>
    <source>
        <strain evidence="2">I-SCBP12n</strain>
    </source>
</reference>
<proteinExistence type="predicted"/>